<dbReference type="Gene3D" id="3.50.50.60">
    <property type="entry name" value="FAD/NAD(P)-binding domain"/>
    <property type="match status" value="1"/>
</dbReference>
<proteinExistence type="predicted"/>
<evidence type="ECO:0000259" key="1">
    <source>
        <dbReference type="Pfam" id="PF01494"/>
    </source>
</evidence>
<dbReference type="InterPro" id="IPR036188">
    <property type="entry name" value="FAD/NAD-bd_sf"/>
</dbReference>
<dbReference type="EMBL" id="CP015625">
    <property type="protein sequence ID" value="AQT48029.1"/>
    <property type="molecule type" value="Genomic_DNA"/>
</dbReference>
<protein>
    <submittedName>
        <fullName evidence="2">2-polyprenyl-6-methoxyphenol hydroxylase</fullName>
    </submittedName>
</protein>
<keyword evidence="3" id="KW-1185">Reference proteome</keyword>
<sequence>MTKPHAVIIGGGVAGLAAAWWLDKAGWQSTIIERAKSLRNRGYMVSLTGLGYETVKKMDLYDRLKAISYTIDENIYKNSKGKELIRLHYRDFVNDLPYLAVSRSDLVTVLANALPVGAKLCPDTHVLTLEKSADGYKIELNNHDILHCDMVLGCDGLRSSLRQQYFDKDGKSLQPLGYCFAVYDINHVKDFDYDFLSYVEPRHFAEYYSLHDGKLAALHIWRDERSNPHITADGYQLLKQIVRGSNRQVRDLLSIAQKEKAPILVDSLTMVDLPQWYNGKMLLLGDAAHCLTLISGQGAGMALASTEMLGMALAKYQNIEQAFTVHDRQLRPIIKRLQERTRKMAPMFVPATAFTFHLRNIVLKFMPKSWLYHYFTNAVKSEIALTHSL</sequence>
<dbReference type="Pfam" id="PF01494">
    <property type="entry name" value="FAD_binding_3"/>
    <property type="match status" value="1"/>
</dbReference>
<dbReference type="InterPro" id="IPR051704">
    <property type="entry name" value="FAD_aromatic-hydroxylase"/>
</dbReference>
<dbReference type="Proteomes" id="UP000189632">
    <property type="component" value="Chromosome"/>
</dbReference>
<dbReference type="InterPro" id="IPR002938">
    <property type="entry name" value="FAD-bd"/>
</dbReference>
<dbReference type="Gene3D" id="3.30.9.10">
    <property type="entry name" value="D-Amino Acid Oxidase, subunit A, domain 2"/>
    <property type="match status" value="1"/>
</dbReference>
<dbReference type="OrthoDB" id="4230779at2"/>
<evidence type="ECO:0000313" key="2">
    <source>
        <dbReference type="EMBL" id="AQT48029.1"/>
    </source>
</evidence>
<dbReference type="AlphaFoldDB" id="A0A1U9MJY5"/>
<dbReference type="PRINTS" id="PR00420">
    <property type="entry name" value="RNGMNOXGNASE"/>
</dbReference>
<organism evidence="2 3">
    <name type="scientific">Bartonella choladocola</name>
    <dbReference type="NCBI Taxonomy" id="2750995"/>
    <lineage>
        <taxon>Bacteria</taxon>
        <taxon>Pseudomonadati</taxon>
        <taxon>Pseudomonadota</taxon>
        <taxon>Alphaproteobacteria</taxon>
        <taxon>Hyphomicrobiales</taxon>
        <taxon>Bartonellaceae</taxon>
        <taxon>Bartonella</taxon>
    </lineage>
</organism>
<gene>
    <name evidence="2" type="ORF">BBC0122_019350</name>
</gene>
<name>A0A1U9MJY5_9HYPH</name>
<dbReference type="PANTHER" id="PTHR46865">
    <property type="entry name" value="OXIDOREDUCTASE-RELATED"/>
    <property type="match status" value="1"/>
</dbReference>
<dbReference type="RefSeq" id="WP_077993508.1">
    <property type="nucleotide sequence ID" value="NZ_CP015625.1"/>
</dbReference>
<dbReference type="SUPFAM" id="SSF51905">
    <property type="entry name" value="FAD/NAD(P)-binding domain"/>
    <property type="match status" value="1"/>
</dbReference>
<dbReference type="KEGG" id="bapi:BBC0122_019350"/>
<evidence type="ECO:0000313" key="3">
    <source>
        <dbReference type="Proteomes" id="UP000189632"/>
    </source>
</evidence>
<reference evidence="2 3" key="1">
    <citation type="submission" date="2016-11" db="EMBL/GenBank/DDBJ databases">
        <title>Comparative genomics of Bartonella apis.</title>
        <authorList>
            <person name="Engel P."/>
        </authorList>
    </citation>
    <scope>NUCLEOTIDE SEQUENCE [LARGE SCALE GENOMIC DNA]</scope>
    <source>
        <strain evidence="2 3">BBC0122</strain>
    </source>
</reference>
<feature type="domain" description="FAD-binding" evidence="1">
    <location>
        <begin position="6"/>
        <end position="316"/>
    </location>
</feature>
<accession>A0A1U9MJY5</accession>
<dbReference type="GO" id="GO:0071949">
    <property type="term" value="F:FAD binding"/>
    <property type="evidence" value="ECO:0007669"/>
    <property type="project" value="InterPro"/>
</dbReference>